<evidence type="ECO:0000313" key="2">
    <source>
        <dbReference type="Proteomes" id="UP000054007"/>
    </source>
</evidence>
<gene>
    <name evidence="1" type="ORF">CYLTODRAFT_420189</name>
</gene>
<keyword evidence="2" id="KW-1185">Reference proteome</keyword>
<reference evidence="1 2" key="1">
    <citation type="journal article" date="2015" name="Fungal Genet. Biol.">
        <title>Evolution of novel wood decay mechanisms in Agaricales revealed by the genome sequences of Fistulina hepatica and Cylindrobasidium torrendii.</title>
        <authorList>
            <person name="Floudas D."/>
            <person name="Held B.W."/>
            <person name="Riley R."/>
            <person name="Nagy L.G."/>
            <person name="Koehler G."/>
            <person name="Ransdell A.S."/>
            <person name="Younus H."/>
            <person name="Chow J."/>
            <person name="Chiniquy J."/>
            <person name="Lipzen A."/>
            <person name="Tritt A."/>
            <person name="Sun H."/>
            <person name="Haridas S."/>
            <person name="LaButti K."/>
            <person name="Ohm R.A."/>
            <person name="Kues U."/>
            <person name="Blanchette R.A."/>
            <person name="Grigoriev I.V."/>
            <person name="Minto R.E."/>
            <person name="Hibbett D.S."/>
        </authorList>
    </citation>
    <scope>NUCLEOTIDE SEQUENCE [LARGE SCALE GENOMIC DNA]</scope>
    <source>
        <strain evidence="1 2">FP15055 ss-10</strain>
    </source>
</reference>
<sequence length="97" mass="10681">MAVAIGDVHRLSDAITSISPSRPSDDLTLCPLSRLLELLLQTSYLVDYSLTFEPSAQDSWQYATSRPNWTRHPPTPSAVKPLSNSYGLYETIAVANT</sequence>
<proteinExistence type="predicted"/>
<name>A0A0D7BID1_9AGAR</name>
<dbReference type="EMBL" id="KN880475">
    <property type="protein sequence ID" value="KIY69990.1"/>
    <property type="molecule type" value="Genomic_DNA"/>
</dbReference>
<evidence type="ECO:0000313" key="1">
    <source>
        <dbReference type="EMBL" id="KIY69990.1"/>
    </source>
</evidence>
<organism evidence="1 2">
    <name type="scientific">Cylindrobasidium torrendii FP15055 ss-10</name>
    <dbReference type="NCBI Taxonomy" id="1314674"/>
    <lineage>
        <taxon>Eukaryota</taxon>
        <taxon>Fungi</taxon>
        <taxon>Dikarya</taxon>
        <taxon>Basidiomycota</taxon>
        <taxon>Agaricomycotina</taxon>
        <taxon>Agaricomycetes</taxon>
        <taxon>Agaricomycetidae</taxon>
        <taxon>Agaricales</taxon>
        <taxon>Marasmiineae</taxon>
        <taxon>Physalacriaceae</taxon>
        <taxon>Cylindrobasidium</taxon>
    </lineage>
</organism>
<protein>
    <submittedName>
        <fullName evidence="1">Uncharacterized protein</fullName>
    </submittedName>
</protein>
<accession>A0A0D7BID1</accession>
<dbReference type="AlphaFoldDB" id="A0A0D7BID1"/>
<dbReference type="Proteomes" id="UP000054007">
    <property type="component" value="Unassembled WGS sequence"/>
</dbReference>